<accession>F8LAE2</accession>
<evidence type="ECO:0000256" key="1">
    <source>
        <dbReference type="ARBA" id="ARBA00022729"/>
    </source>
</evidence>
<reference evidence="3" key="1">
    <citation type="submission" date="2011-05" db="EMBL/GenBank/DDBJ databases">
        <title>Unity in variety -- the pan-genome of the Chlamydiae.</title>
        <authorList>
            <person name="Collingro A."/>
            <person name="Tischler P."/>
            <person name="Weinmaier T."/>
            <person name="Penz T."/>
            <person name="Heinz E."/>
            <person name="Brunham R.C."/>
            <person name="Read T.D."/>
            <person name="Bavoil P.M."/>
            <person name="Sachse K."/>
            <person name="Kahane S."/>
            <person name="Friedman M.G."/>
            <person name="Rattei T."/>
            <person name="Myers G.S.A."/>
            <person name="Horn M."/>
        </authorList>
    </citation>
    <scope>NUCLEOTIDE SEQUENCE</scope>
    <source>
        <strain evidence="3">2032/99</strain>
    </source>
</reference>
<dbReference type="InterPro" id="IPR027385">
    <property type="entry name" value="Beta-barrel_OMP"/>
</dbReference>
<evidence type="ECO:0000259" key="2">
    <source>
        <dbReference type="Pfam" id="PF13505"/>
    </source>
</evidence>
<keyword evidence="1" id="KW-0732">Signal</keyword>
<dbReference type="AlphaFoldDB" id="F8LAE2"/>
<organism evidence="3">
    <name type="scientific">Waddlia chondrophila 2032/99</name>
    <dbReference type="NCBI Taxonomy" id="765953"/>
    <lineage>
        <taxon>Bacteria</taxon>
        <taxon>Pseudomonadati</taxon>
        <taxon>Chlamydiota</taxon>
        <taxon>Chlamydiia</taxon>
        <taxon>Parachlamydiales</taxon>
        <taxon>Waddliaceae</taxon>
        <taxon>Waddlia</taxon>
    </lineage>
</organism>
<dbReference type="InterPro" id="IPR011250">
    <property type="entry name" value="OMP/PagP_B-barrel"/>
</dbReference>
<name>F8LAE2_9BACT</name>
<feature type="non-terminal residue" evidence="3">
    <location>
        <position position="1"/>
    </location>
</feature>
<gene>
    <name evidence="3" type="ORF">WCH_BB07680</name>
</gene>
<dbReference type="Pfam" id="PF13505">
    <property type="entry name" value="OMP_b-brl"/>
    <property type="match status" value="1"/>
</dbReference>
<sequence>SCTQLLKKEQKMKNLLMTSIALIGLFFSQLKADIENAPSCSRWYIGGLIGASHIDSDLEIDTHLGLSIGLSIGYQLSTSFRLEGELSSSINQFKELDFYLNTDRIMANLLYVINSKTIARPYFGFGAGTQYRSITFDDHYTFSRGKTFTYQGISGLMIPFTDVAFACLEYRYIKNTIDSDNSQSVGLNIKRHF</sequence>
<protein>
    <recommendedName>
        <fullName evidence="2">Outer membrane protein beta-barrel domain-containing protein</fullName>
    </recommendedName>
</protein>
<evidence type="ECO:0000313" key="3">
    <source>
        <dbReference type="EMBL" id="CCB90452.1"/>
    </source>
</evidence>
<dbReference type="EMBL" id="FR872616">
    <property type="protein sequence ID" value="CCB90452.1"/>
    <property type="molecule type" value="Genomic_DNA"/>
</dbReference>
<dbReference type="SUPFAM" id="SSF56925">
    <property type="entry name" value="OMPA-like"/>
    <property type="match status" value="1"/>
</dbReference>
<dbReference type="Gene3D" id="2.40.160.20">
    <property type="match status" value="1"/>
</dbReference>
<feature type="domain" description="Outer membrane protein beta-barrel" evidence="2">
    <location>
        <begin position="21"/>
        <end position="193"/>
    </location>
</feature>
<proteinExistence type="predicted"/>